<dbReference type="GO" id="GO:0060261">
    <property type="term" value="P:positive regulation of transcription initiation by RNA polymerase II"/>
    <property type="evidence" value="ECO:0007669"/>
    <property type="project" value="InterPro"/>
</dbReference>
<evidence type="ECO:0000256" key="4">
    <source>
        <dbReference type="ARBA" id="ARBA00023163"/>
    </source>
</evidence>
<dbReference type="InterPro" id="IPR003173">
    <property type="entry name" value="PC4_C"/>
</dbReference>
<evidence type="ECO:0000256" key="2">
    <source>
        <dbReference type="ARBA" id="ARBA00023015"/>
    </source>
</evidence>
<proteinExistence type="inferred from homology"/>
<dbReference type="Proteomes" id="UP000001784">
    <property type="component" value="Chromosome"/>
</dbReference>
<dbReference type="GO" id="GO:0003677">
    <property type="term" value="F:DNA binding"/>
    <property type="evidence" value="ECO:0007669"/>
    <property type="project" value="UniProtKB-KW"/>
</dbReference>
<name>A0LHS4_SYNFM</name>
<dbReference type="RefSeq" id="WP_011698147.1">
    <property type="nucleotide sequence ID" value="NC_008554.1"/>
</dbReference>
<evidence type="ECO:0000313" key="7">
    <source>
        <dbReference type="Proteomes" id="UP000001784"/>
    </source>
</evidence>
<dbReference type="InterPro" id="IPR045125">
    <property type="entry name" value="Sub1/Tcp4-like"/>
</dbReference>
<dbReference type="Pfam" id="PF02229">
    <property type="entry name" value="PC4"/>
    <property type="match status" value="1"/>
</dbReference>
<dbReference type="HOGENOM" id="CLU_104273_4_2_7"/>
<protein>
    <recommendedName>
        <fullName evidence="5">Transcriptional coactivator p15 (PC4) C-terminal domain-containing protein</fullName>
    </recommendedName>
</protein>
<feature type="domain" description="Transcriptional coactivator p15 (PC4) C-terminal" evidence="5">
    <location>
        <begin position="17"/>
        <end position="64"/>
    </location>
</feature>
<accession>A0LHS4</accession>
<dbReference type="AlphaFoldDB" id="A0LHS4"/>
<organism evidence="6 7">
    <name type="scientific">Syntrophobacter fumaroxidans (strain DSM 10017 / MPOB)</name>
    <dbReference type="NCBI Taxonomy" id="335543"/>
    <lineage>
        <taxon>Bacteria</taxon>
        <taxon>Pseudomonadati</taxon>
        <taxon>Thermodesulfobacteriota</taxon>
        <taxon>Syntrophobacteria</taxon>
        <taxon>Syntrophobacterales</taxon>
        <taxon>Syntrophobacteraceae</taxon>
        <taxon>Syntrophobacter</taxon>
    </lineage>
</organism>
<keyword evidence="4" id="KW-0804">Transcription</keyword>
<evidence type="ECO:0000256" key="3">
    <source>
        <dbReference type="ARBA" id="ARBA00023125"/>
    </source>
</evidence>
<keyword evidence="7" id="KW-1185">Reference proteome</keyword>
<gene>
    <name evidence="6" type="ordered locus">Sfum_1284</name>
</gene>
<reference evidence="6 7" key="1">
    <citation type="submission" date="2006-10" db="EMBL/GenBank/DDBJ databases">
        <title>Complete sequence of Syntrophobacter fumaroxidans MPOB.</title>
        <authorList>
            <consortium name="US DOE Joint Genome Institute"/>
            <person name="Copeland A."/>
            <person name="Lucas S."/>
            <person name="Lapidus A."/>
            <person name="Barry K."/>
            <person name="Detter J.C."/>
            <person name="Glavina del Rio T."/>
            <person name="Hammon N."/>
            <person name="Israni S."/>
            <person name="Pitluck S."/>
            <person name="Goltsman E.G."/>
            <person name="Martinez M."/>
            <person name="Schmutz J."/>
            <person name="Larimer F."/>
            <person name="Land M."/>
            <person name="Hauser L."/>
            <person name="Kyrpides N."/>
            <person name="Kim E."/>
            <person name="Boone D.R."/>
            <person name="Brockman F."/>
            <person name="Culley D."/>
            <person name="Ferry J."/>
            <person name="Gunsalus R."/>
            <person name="McInerney M.J."/>
            <person name="Morrison M."/>
            <person name="Plugge C."/>
            <person name="Rohlin L."/>
            <person name="Scholten J."/>
            <person name="Sieber J."/>
            <person name="Stams A.J.M."/>
            <person name="Worm P."/>
            <person name="Henstra A.M."/>
            <person name="Richardson P."/>
        </authorList>
    </citation>
    <scope>NUCLEOTIDE SEQUENCE [LARGE SCALE GENOMIC DNA]</scope>
    <source>
        <strain evidence="7">DSM 10017 / MPOB</strain>
    </source>
</reference>
<dbReference type="Gene3D" id="2.30.31.10">
    <property type="entry name" value="Transcriptional Coactivator Pc4, Chain A"/>
    <property type="match status" value="1"/>
</dbReference>
<evidence type="ECO:0000259" key="5">
    <source>
        <dbReference type="Pfam" id="PF02229"/>
    </source>
</evidence>
<keyword evidence="3" id="KW-0238">DNA-binding</keyword>
<sequence length="75" mass="8516">MAKEAKTVYSFPKNPLEEVRASLTVFKGKDYVDLRIYYKGDDGEYHPSKKGLTLSLDLFSELEESVRKLAEAIGE</sequence>
<dbReference type="InParanoid" id="A0LHS4"/>
<dbReference type="InterPro" id="IPR009044">
    <property type="entry name" value="ssDNA-bd_transcriptional_reg"/>
</dbReference>
<dbReference type="KEGG" id="sfu:Sfum_1284"/>
<evidence type="ECO:0000256" key="1">
    <source>
        <dbReference type="ARBA" id="ARBA00009001"/>
    </source>
</evidence>
<comment type="similarity">
    <text evidence="1">Belongs to the transcriptional coactivator PC4 family.</text>
</comment>
<keyword evidence="2" id="KW-0805">Transcription regulation</keyword>
<dbReference type="EMBL" id="CP000478">
    <property type="protein sequence ID" value="ABK16976.1"/>
    <property type="molecule type" value="Genomic_DNA"/>
</dbReference>
<evidence type="ECO:0000313" key="6">
    <source>
        <dbReference type="EMBL" id="ABK16976.1"/>
    </source>
</evidence>
<dbReference type="OrthoDB" id="47316at2"/>
<dbReference type="SUPFAM" id="SSF54447">
    <property type="entry name" value="ssDNA-binding transcriptional regulator domain"/>
    <property type="match status" value="1"/>
</dbReference>
<dbReference type="PANTHER" id="PTHR13215">
    <property type="entry name" value="RNA POLYMERASE II TRANSCRIPTIONAL COACTIVATOR"/>
    <property type="match status" value="1"/>
</dbReference>